<comment type="caution">
    <text evidence="1">The sequence shown here is derived from an EMBL/GenBank/DDBJ whole genome shotgun (WGS) entry which is preliminary data.</text>
</comment>
<dbReference type="Proteomes" id="UP000604046">
    <property type="component" value="Unassembled WGS sequence"/>
</dbReference>
<reference evidence="1" key="1">
    <citation type="submission" date="2021-02" db="EMBL/GenBank/DDBJ databases">
        <authorList>
            <person name="Dougan E. K."/>
            <person name="Rhodes N."/>
            <person name="Thang M."/>
            <person name="Chan C."/>
        </authorList>
    </citation>
    <scope>NUCLEOTIDE SEQUENCE</scope>
</reference>
<proteinExistence type="predicted"/>
<keyword evidence="2" id="KW-1185">Reference proteome</keyword>
<evidence type="ECO:0000313" key="2">
    <source>
        <dbReference type="Proteomes" id="UP000604046"/>
    </source>
</evidence>
<dbReference type="AlphaFoldDB" id="A0A812MHN8"/>
<evidence type="ECO:0000313" key="1">
    <source>
        <dbReference type="EMBL" id="CAE7258231.1"/>
    </source>
</evidence>
<organism evidence="1 2">
    <name type="scientific">Symbiodinium natans</name>
    <dbReference type="NCBI Taxonomy" id="878477"/>
    <lineage>
        <taxon>Eukaryota</taxon>
        <taxon>Sar</taxon>
        <taxon>Alveolata</taxon>
        <taxon>Dinophyceae</taxon>
        <taxon>Suessiales</taxon>
        <taxon>Symbiodiniaceae</taxon>
        <taxon>Symbiodinium</taxon>
    </lineage>
</organism>
<name>A0A812MHN8_9DINO</name>
<protein>
    <submittedName>
        <fullName evidence="1">Uncharacterized protein</fullName>
    </submittedName>
</protein>
<sequence length="665" mass="73214">MQWSEDQRALVAQLLSAPPQVALAHFAWVPPHPTVQTEAEHCVAVPIHVALGWWELRVLLTLGQPVLDLVANLGKRDRKANCWQSSSGVLYAACYLRVWQLLRLGEYMNKPHISNAETAGDYIEALRRAQIWMCSLRGELAGSVGYKLRCPAGDARSPLGRSAPTCSRVHRRGAVSTNHRNLSLAKSALQAVDLVEQEEQDDGAFDLRGFNGRLVRLPFVAPPSASARLLHPRHESSARFIPAGGNGDRRDVLSEWQPQSKQFEGFACPGHSLLEVQENARNGAETARECSQYGAQQCSNGARKCKMQSMGMLGNVLLDKAMCLQHQDVARYACSCQSFSCSTSEIKHRPVMNHGAPPNCTPLVLTCALAWNDGPEATLWTAGGRVLGPIRWQDAWQELVKKAGAEAHASFDIADIIVAARREALKDGLDCSETPVIVVVNRRRQPEERRIMSLGGMPSSCLRIVAAGCPAADLLQLAAAGVAIRSALSPETAMLNLHRQAVAEQLSGLVHHGLLHPSMRGRLNVLVEWDAALRLHPLSWVQHRWNVNLQCERACNENDEDVLLHLNAANANRPEVGTIWRSLLENLSHWYLMLDLLPQHQGRLFGFGPQRPEVVSFCMLRYDFGSFAVVLVCYEVEPFWEGWLHHDSSTGSPSPVSTGSSASGP</sequence>
<dbReference type="EMBL" id="CAJNDS010001403">
    <property type="protein sequence ID" value="CAE7258231.1"/>
    <property type="molecule type" value="Genomic_DNA"/>
</dbReference>
<gene>
    <name evidence="1" type="ORF">SNAT2548_LOCUS13410</name>
</gene>
<accession>A0A812MHN8</accession>